<accession>A0ABX8I9I0</accession>
<feature type="compositionally biased region" description="Polar residues" evidence="6">
    <location>
        <begin position="1877"/>
        <end position="1886"/>
    </location>
</feature>
<keyword evidence="3" id="KW-0269">Exonuclease</keyword>
<protein>
    <submittedName>
        <fullName evidence="12">Uncharacterized protein</fullName>
    </submittedName>
</protein>
<feature type="compositionally biased region" description="Basic and acidic residues" evidence="6">
    <location>
        <begin position="107"/>
        <end position="116"/>
    </location>
</feature>
<feature type="region of interest" description="Disordered" evidence="6">
    <location>
        <begin position="1"/>
        <end position="174"/>
    </location>
</feature>
<feature type="compositionally biased region" description="Low complexity" evidence="6">
    <location>
        <begin position="90"/>
        <end position="104"/>
    </location>
</feature>
<feature type="compositionally biased region" description="Basic and acidic residues" evidence="6">
    <location>
        <begin position="1742"/>
        <end position="1760"/>
    </location>
</feature>
<dbReference type="CDD" id="cd18673">
    <property type="entry name" value="PIN_XRN1-2-like"/>
    <property type="match status" value="1"/>
</dbReference>
<feature type="compositionally biased region" description="Basic and acidic residues" evidence="6">
    <location>
        <begin position="1909"/>
        <end position="1920"/>
    </location>
</feature>
<feature type="domain" description="Exoribonuclease Xrn1 D2/D3" evidence="11">
    <location>
        <begin position="1395"/>
        <end position="1617"/>
    </location>
</feature>
<keyword evidence="13" id="KW-1185">Reference proteome</keyword>
<name>A0ABX8I9I0_9ASCO</name>
<feature type="domain" description="Xrn1 N-terminal" evidence="7">
    <location>
        <begin position="486"/>
        <end position="699"/>
    </location>
</feature>
<evidence type="ECO:0000256" key="2">
    <source>
        <dbReference type="ARBA" id="ARBA00022801"/>
    </source>
</evidence>
<evidence type="ECO:0000259" key="10">
    <source>
        <dbReference type="Pfam" id="PF18332"/>
    </source>
</evidence>
<evidence type="ECO:0000313" key="13">
    <source>
        <dbReference type="Proteomes" id="UP000825434"/>
    </source>
</evidence>
<dbReference type="Gene3D" id="6.10.140.950">
    <property type="match status" value="1"/>
</dbReference>
<feature type="region of interest" description="Disordered" evidence="6">
    <location>
        <begin position="1818"/>
        <end position="1920"/>
    </location>
</feature>
<sequence>MNMSTSVTADEDWSIISSSSDIDDEPLQSTPDKSDSEEASRPEIAPADSVNTLTGREKNDDEFQRSKDSPVSQEESVVEIQHRDVDSEASPSPDSGSPVVSEGPESTEIKNEKDALEGDSEDVDGASESNLEGGLVPPEPRTEPEEANTAFVKKENQSTIDTPSLETPAEAPVESEPVAKQCSACFLHRAFVQLDSTIRNASRSIYRALFADSYSSLDAKRKELLLDFTLFQHARYSVLSALNRHQDFLLYYAVALAVSVVSVAALRPAPQPKELTVSEKLATLWNNIAYEELPQEKKSFFFAQEEAPRQLRIAKVWERAVESSPKIWNQGAEASKRFFSKSVAFGQKSWSEFQDLPETQYAKTRFAEAYNQTTVFGKEEVLPFMRSSWARSKNVADAFSAESKVKLQGFFDQAKSTLQSISHNADAGSSAVEAHIKVWWEQARQEAPIMKSRLDKTSRDLYKKSVQIMSQWSAELERCRAELKEVKQQHAAAREGDNVPEFDNLYLDMNSILHTCTHANHSSLTRMTDDQIYAAIFNYIDHLFDIIKPKEVFYMAIDGVAPRAKMNQQRARRFRTAFEAEENLKKAIAQGAEIPKEDPFDSNAITPGTEFMANLTDNLKYFIHKKMSEDTRWSSIKVVLSGHEVPGEGEHKIMQFIRTMKSQSSYNPNLRHCIYGLDADLIMLGLVTHDSHFSLLREEVTFGPSSQNKSNDVHDQKFFLLHLSLLREYLALEFKDLENNLSFEYDFERVLDDFILIMYVIGNDFLPNLPDLHINKGAFPLLLGTFKQSMLHSDGYLNEGGKINFKRFGTWLEYLSEFELENFEKQDVDVDWFNKRLEEISITGEKKRERSGKLLVLKDQKTLVHLIKPWILEVGHRPVKELLELADSQTLPTLSLPKDEVELHLEFFKQFALEAGFLIVHSRSKDTYEAIYDVDGISPYESPEDFNERVAELKKVIRKYQNANMFATEELMKETKDLYDAKFVDWKDKYYRDKLHFSIHDNDKMIDLTRHYLEGLQWVLYYYYKGCRSWSWYFRFHYAPRISDIAIGIKDMLEKNESEVQFEQSTPFKPFEQLMAVLPARSRKLMPDVYRPLMTDEHSPIKDFYPHEVDVDLNGKTASWEAVVLLDFVDEKRLLEVLKPVESKLSPTETRRNSYGKDIIFIYNPQNDSVYPTPLPGFFHDIEHDRCYEEYFELPPLDPEFKFALPEGAKLGKELLAGFPTLYTIPFTSDLYLSEVKVFNFPSRSESMNLKIDNIWSDMSIQQFSQKFLGKIVYSNWPFLTESRVTEVWDGSFKYEKIKAGTGRKFIVNELTSDEHREFSQIKSGLRNEYAKTKAVHLKNIEAIVFVQRIKGMVRAQSGAYVKSFHYDKEPVPIQMIVEEVVNEDERYAVKPPKPIDEEFPVGLPVVFLGAFAYGAPATVAGYTGNDKINVRVDKIQSTLEPNIGKKRLQIEDREIRYLSSYEAAKALRLNGLFLSKITSAFMLRDKKAGRVNVGLDIKNDARRVKVLGYTRKSGRFWEYSPLAMKLIKDYQDKFPKLFKNLISLKDRRDMPPIEEVSSEAEVQEVRRWLKAAKSEMVQVSLESESLTRFSIAAIEDFMNDYMTRPLPLSNKDIKGVPKEAIINPSASYQLLGNQRYDLGDRVIYVQDSGKVPKLTKGTIVSITAVGTKTSLGVVFDEPLVNGNNMSGKLKTNRGMIIDSSLVLNITNRQLVFHSKASKDKKPLTEQERAARARQAEIAKAKQAEAQEKVEKEKTSKHTNEILSLLKKNKDQAEGKEDSDSKSKEAQEADEAAVHDANRVRQLYGQIYSNVMSQGSAPPNGMVIPPHLYGGAGQAPPPQGQQIPVVPGVPLPPQFFQQAPPQQQSAQQIPTGPATESKPNGQNESSRGGRGGRGRGRGNFRGRGRGRGGRGDSKAAQESK</sequence>
<keyword evidence="2" id="KW-0378">Hydrolase</keyword>
<dbReference type="InterPro" id="IPR041385">
    <property type="entry name" value="SH3_12"/>
</dbReference>
<feature type="domain" description="5'-3' exoribonuclease 1 SH3-like" evidence="9">
    <location>
        <begin position="1635"/>
        <end position="1705"/>
    </location>
</feature>
<keyword evidence="5" id="KW-0175">Coiled coil</keyword>
<dbReference type="Pfam" id="PF18129">
    <property type="entry name" value="SH3_12"/>
    <property type="match status" value="1"/>
</dbReference>
<dbReference type="Proteomes" id="UP000825434">
    <property type="component" value="Chromosome 6"/>
</dbReference>
<dbReference type="InterPro" id="IPR047007">
    <property type="entry name" value="XRN1_D1_sf"/>
</dbReference>
<evidence type="ECO:0000256" key="5">
    <source>
        <dbReference type="SAM" id="Coils"/>
    </source>
</evidence>
<dbReference type="InterPro" id="IPR047008">
    <property type="entry name" value="XRN1_SH3_sf"/>
</dbReference>
<dbReference type="InterPro" id="IPR041412">
    <property type="entry name" value="Xrn1_helical"/>
</dbReference>
<feature type="compositionally biased region" description="Low complexity" evidence="6">
    <location>
        <begin position="1854"/>
        <end position="1868"/>
    </location>
</feature>
<dbReference type="Gene3D" id="2.170.260.40">
    <property type="match status" value="1"/>
</dbReference>
<dbReference type="Pfam" id="PF17846">
    <property type="entry name" value="XRN_M"/>
    <property type="match status" value="1"/>
</dbReference>
<dbReference type="PANTHER" id="PTHR12341:SF7">
    <property type="entry name" value="5'-3' EXORIBONUCLEASE 1"/>
    <property type="match status" value="1"/>
</dbReference>
<feature type="coiled-coil region" evidence="5">
    <location>
        <begin position="469"/>
        <end position="496"/>
    </location>
</feature>
<feature type="compositionally biased region" description="Basic and acidic residues" evidence="6">
    <location>
        <begin position="1768"/>
        <end position="1796"/>
    </location>
</feature>
<feature type="compositionally biased region" description="Basic residues" evidence="6">
    <location>
        <begin position="1890"/>
        <end position="1908"/>
    </location>
</feature>
<dbReference type="Gene3D" id="2.30.30.30">
    <property type="match status" value="1"/>
</dbReference>
<evidence type="ECO:0000256" key="4">
    <source>
        <dbReference type="ARBA" id="ARBA00038299"/>
    </source>
</evidence>
<feature type="compositionally biased region" description="Basic and acidic residues" evidence="6">
    <location>
        <begin position="55"/>
        <end position="68"/>
    </location>
</feature>
<dbReference type="Pfam" id="PF18334">
    <property type="entry name" value="XRN1_D2_D3"/>
    <property type="match status" value="1"/>
</dbReference>
<feature type="domain" description="5'-3' exoribonuclease 1 D1" evidence="10">
    <location>
        <begin position="1205"/>
        <end position="1389"/>
    </location>
</feature>
<dbReference type="InterPro" id="IPR040992">
    <property type="entry name" value="XRN1_D1"/>
</dbReference>
<dbReference type="Gene3D" id="1.25.40.1050">
    <property type="match status" value="1"/>
</dbReference>
<evidence type="ECO:0000256" key="6">
    <source>
        <dbReference type="SAM" id="MobiDB-lite"/>
    </source>
</evidence>
<dbReference type="InterPro" id="IPR027073">
    <property type="entry name" value="5_3_exoribonuclease"/>
</dbReference>
<evidence type="ECO:0000256" key="3">
    <source>
        <dbReference type="ARBA" id="ARBA00022839"/>
    </source>
</evidence>
<dbReference type="InterPro" id="IPR041106">
    <property type="entry name" value="XRN1_D2_D3"/>
</dbReference>
<dbReference type="Gene3D" id="3.40.50.12390">
    <property type="match status" value="2"/>
</dbReference>
<keyword evidence="1" id="KW-0540">Nuclease</keyword>
<dbReference type="InterPro" id="IPR014722">
    <property type="entry name" value="Rib_uL2_dom2"/>
</dbReference>
<dbReference type="InterPro" id="IPR004859">
    <property type="entry name" value="Xrn1_N"/>
</dbReference>
<dbReference type="Gene3D" id="3.30.1370.250">
    <property type="match status" value="1"/>
</dbReference>
<evidence type="ECO:0000259" key="9">
    <source>
        <dbReference type="Pfam" id="PF18129"/>
    </source>
</evidence>
<evidence type="ECO:0000259" key="11">
    <source>
        <dbReference type="Pfam" id="PF18334"/>
    </source>
</evidence>
<feature type="compositionally biased region" description="Basic and acidic residues" evidence="6">
    <location>
        <begin position="32"/>
        <end position="41"/>
    </location>
</feature>
<evidence type="ECO:0000256" key="1">
    <source>
        <dbReference type="ARBA" id="ARBA00022722"/>
    </source>
</evidence>
<dbReference type="PANTHER" id="PTHR12341">
    <property type="entry name" value="5'-&gt;3' EXORIBONUCLEASE"/>
    <property type="match status" value="1"/>
</dbReference>
<evidence type="ECO:0000259" key="8">
    <source>
        <dbReference type="Pfam" id="PF17846"/>
    </source>
</evidence>
<organism evidence="12 13">
    <name type="scientific">Candidozyma haemuli</name>
    <dbReference type="NCBI Taxonomy" id="45357"/>
    <lineage>
        <taxon>Eukaryota</taxon>
        <taxon>Fungi</taxon>
        <taxon>Dikarya</taxon>
        <taxon>Ascomycota</taxon>
        <taxon>Saccharomycotina</taxon>
        <taxon>Pichiomycetes</taxon>
        <taxon>Metschnikowiaceae</taxon>
        <taxon>Candidozyma</taxon>
    </lineage>
</organism>
<reference evidence="12 13" key="1">
    <citation type="submission" date="2021-06" db="EMBL/GenBank/DDBJ databases">
        <title>Candida outbreak in Lebanon.</title>
        <authorList>
            <person name="Finianos M."/>
        </authorList>
    </citation>
    <scope>NUCLEOTIDE SEQUENCE [LARGE SCALE GENOMIC DNA]</scope>
    <source>
        <strain evidence="12">CA3LBN</strain>
    </source>
</reference>
<evidence type="ECO:0000259" key="7">
    <source>
        <dbReference type="Pfam" id="PF03159"/>
    </source>
</evidence>
<evidence type="ECO:0000313" key="12">
    <source>
        <dbReference type="EMBL" id="QWU89941.1"/>
    </source>
</evidence>
<feature type="domain" description="Xrn1 helical" evidence="8">
    <location>
        <begin position="745"/>
        <end position="1165"/>
    </location>
</feature>
<dbReference type="Gene3D" id="2.30.30.750">
    <property type="match status" value="1"/>
</dbReference>
<feature type="region of interest" description="Disordered" evidence="6">
    <location>
        <begin position="1742"/>
        <end position="1796"/>
    </location>
</feature>
<proteinExistence type="inferred from homology"/>
<gene>
    <name evidence="12" type="ORF">CA3LBN_004299</name>
</gene>
<dbReference type="Pfam" id="PF03159">
    <property type="entry name" value="XRN_N"/>
    <property type="match status" value="1"/>
</dbReference>
<dbReference type="Pfam" id="PF18332">
    <property type="entry name" value="XRN1_D1"/>
    <property type="match status" value="1"/>
</dbReference>
<comment type="similarity">
    <text evidence="4">Belongs to the 5'-3' exonuclease family.</text>
</comment>
<dbReference type="EMBL" id="CP076666">
    <property type="protein sequence ID" value="QWU89941.1"/>
    <property type="molecule type" value="Genomic_DNA"/>
</dbReference>